<dbReference type="EMBL" id="JAKZMM010000018">
    <property type="protein sequence ID" value="MCJ2380703.1"/>
    <property type="molecule type" value="Genomic_DNA"/>
</dbReference>
<keyword evidence="1" id="KW-1188">Viral release from host cell</keyword>
<feature type="region of interest" description="Disordered" evidence="2">
    <location>
        <begin position="482"/>
        <end position="505"/>
    </location>
</feature>
<protein>
    <submittedName>
        <fullName evidence="5">Phage tail tape measure protein</fullName>
    </submittedName>
</protein>
<name>A0ABT0C1F8_9BACT</name>
<evidence type="ECO:0000256" key="1">
    <source>
        <dbReference type="ARBA" id="ARBA00022612"/>
    </source>
</evidence>
<keyword evidence="6" id="KW-1185">Reference proteome</keyword>
<feature type="transmembrane region" description="Helical" evidence="3">
    <location>
        <begin position="375"/>
        <end position="397"/>
    </location>
</feature>
<organism evidence="5 6">
    <name type="scientific">Parabacteroides faecalis</name>
    <dbReference type="NCBI Taxonomy" id="2924040"/>
    <lineage>
        <taxon>Bacteria</taxon>
        <taxon>Pseudomonadati</taxon>
        <taxon>Bacteroidota</taxon>
        <taxon>Bacteroidia</taxon>
        <taxon>Bacteroidales</taxon>
        <taxon>Tannerellaceae</taxon>
        <taxon>Parabacteroides</taxon>
    </lineage>
</organism>
<dbReference type="PANTHER" id="PTHR37813">
    <property type="entry name" value="FELS-2 PROPHAGE PROTEIN"/>
    <property type="match status" value="1"/>
</dbReference>
<dbReference type="InterPro" id="IPR010090">
    <property type="entry name" value="Phage_tape_meas"/>
</dbReference>
<sequence>MADLQAITGIVGKDLQTISQAARETGKQSGLGAKGAVDAFTLLASQIQIDKIGLQGLMQLQKETITLAQAGGLEMADAATAMAATINQFGLEASEANRVINVLAAGSKYGAAEVADLAQSFKVSGATAAAAGLSVEQTAGAIEVLSQMNLKGAEAGTALRNIILKLQTTLGVDLSNVGLAKALDGLKPKLQDTTYLAKVFGAENIAAAQYLITNAQAVDEMTAAVTGSNVAQEQAAIRTDTVAEKMKQIQARIDDMKISIFEMSGGLTGYASALGDTGVMISQMIPLMSLLKSGVLKLTTVLGGLAVACGPKLASGFKIAYAAMSAFSFQAKYWIATTLLEIPSKIMLVVKSLTALRVATVAATVKQWALNVAMYANPIGLIVAAIAALVAGLVIAYKKLEGFRNLVHKLWEDLKVVLSITKPVSKGLGEVASAGNKRVDVKGSVNITNVEETNKSLRTLQGRVDDLKKSFDPNRMWNSLGIPRDVQESPAGTATGNKSKSGTGEALNTIAGLQKKIQELKELQEKSSVQNAINLQKEIDLYQKKLDLINLQIAKGVAGNLADSKYKDTISSSVATLPVPEKISIPVEFDKATLSRSFQIMKQQFSDSIKEIEITGEQIGGILTGSIQQFASGLGEAVASGNGLEVFKSMLTGLMDMLSQFGAALIAAGTATLAFKSMFANPIAAIITGTALVAATAAAKAALQNATAFANGGIVSGPTLALVGEYSGARNNPEVIAPLDKLRSMIEPARLSFDSLYLETKVRGKDLYVALQGVERKNGRTR</sequence>
<keyword evidence="3" id="KW-1133">Transmembrane helix</keyword>
<evidence type="ECO:0000313" key="5">
    <source>
        <dbReference type="EMBL" id="MCJ2380703.1"/>
    </source>
</evidence>
<dbReference type="PANTHER" id="PTHR37813:SF1">
    <property type="entry name" value="FELS-2 PROPHAGE PROTEIN"/>
    <property type="match status" value="1"/>
</dbReference>
<evidence type="ECO:0000259" key="4">
    <source>
        <dbReference type="Pfam" id="PF10145"/>
    </source>
</evidence>
<keyword evidence="3" id="KW-0472">Membrane</keyword>
<accession>A0ABT0C1F8</accession>
<evidence type="ECO:0000256" key="3">
    <source>
        <dbReference type="SAM" id="Phobius"/>
    </source>
</evidence>
<keyword evidence="3" id="KW-0812">Transmembrane</keyword>
<reference evidence="5 6" key="1">
    <citation type="submission" date="2022-03" db="EMBL/GenBank/DDBJ databases">
        <title>Parabacteroides sp. nov. isolated from swine feces.</title>
        <authorList>
            <person name="Bak J.E."/>
        </authorList>
    </citation>
    <scope>NUCLEOTIDE SEQUENCE [LARGE SCALE GENOMIC DNA]</scope>
    <source>
        <strain evidence="5 6">AGMB00274</strain>
    </source>
</reference>
<comment type="caution">
    <text evidence="5">The sequence shown here is derived from an EMBL/GenBank/DDBJ whole genome shotgun (WGS) entry which is preliminary data.</text>
</comment>
<dbReference type="Proteomes" id="UP001165444">
    <property type="component" value="Unassembled WGS sequence"/>
</dbReference>
<dbReference type="Pfam" id="PF10145">
    <property type="entry name" value="PhageMin_Tail"/>
    <property type="match status" value="1"/>
</dbReference>
<feature type="compositionally biased region" description="Polar residues" evidence="2">
    <location>
        <begin position="490"/>
        <end position="502"/>
    </location>
</feature>
<dbReference type="NCBIfam" id="TIGR01760">
    <property type="entry name" value="tape_meas_TP901"/>
    <property type="match status" value="1"/>
</dbReference>
<proteinExistence type="predicted"/>
<gene>
    <name evidence="5" type="ORF">MUN53_08785</name>
</gene>
<evidence type="ECO:0000313" key="6">
    <source>
        <dbReference type="Proteomes" id="UP001165444"/>
    </source>
</evidence>
<feature type="domain" description="Phage tail tape measure protein" evidence="4">
    <location>
        <begin position="20"/>
        <end position="187"/>
    </location>
</feature>
<evidence type="ECO:0000256" key="2">
    <source>
        <dbReference type="SAM" id="MobiDB-lite"/>
    </source>
</evidence>